<organism evidence="2 3">
    <name type="scientific">Porphyromonas loveana</name>
    <dbReference type="NCBI Taxonomy" id="1884669"/>
    <lineage>
        <taxon>Bacteria</taxon>
        <taxon>Pseudomonadati</taxon>
        <taxon>Bacteroidota</taxon>
        <taxon>Bacteroidia</taxon>
        <taxon>Bacteroidales</taxon>
        <taxon>Porphyromonadaceae</taxon>
        <taxon>Porphyromonas</taxon>
    </lineage>
</organism>
<keyword evidence="1" id="KW-0812">Transmembrane</keyword>
<proteinExistence type="predicted"/>
<keyword evidence="1" id="KW-1133">Transmembrane helix</keyword>
<dbReference type="Proteomes" id="UP000245462">
    <property type="component" value="Unassembled WGS sequence"/>
</dbReference>
<keyword evidence="1" id="KW-0472">Membrane</keyword>
<gene>
    <name evidence="2" type="ORF">C7382_101182</name>
</gene>
<evidence type="ECO:0000313" key="2">
    <source>
        <dbReference type="EMBL" id="PVZ15247.1"/>
    </source>
</evidence>
<evidence type="ECO:0000256" key="1">
    <source>
        <dbReference type="SAM" id="Phobius"/>
    </source>
</evidence>
<evidence type="ECO:0000313" key="3">
    <source>
        <dbReference type="Proteomes" id="UP000245462"/>
    </source>
</evidence>
<feature type="transmembrane region" description="Helical" evidence="1">
    <location>
        <begin position="12"/>
        <end position="30"/>
    </location>
</feature>
<comment type="caution">
    <text evidence="2">The sequence shown here is derived from an EMBL/GenBank/DDBJ whole genome shotgun (WGS) entry which is preliminary data.</text>
</comment>
<protein>
    <submittedName>
        <fullName evidence="2">Uncharacterized protein</fullName>
    </submittedName>
</protein>
<sequence>MKNPVAFDAECNGVMLGNIYLRLFLLIYLVSE</sequence>
<dbReference type="EMBL" id="QEKY01000001">
    <property type="protein sequence ID" value="PVZ15247.1"/>
    <property type="molecule type" value="Genomic_DNA"/>
</dbReference>
<accession>A0A2U1FST8</accession>
<reference evidence="2 3" key="1">
    <citation type="submission" date="2018-04" db="EMBL/GenBank/DDBJ databases">
        <title>Genomic Encyclopedia of Type Strains, Phase IV (KMG-IV): sequencing the most valuable type-strain genomes for metagenomic binning, comparative biology and taxonomic classification.</title>
        <authorList>
            <person name="Goeker M."/>
        </authorList>
    </citation>
    <scope>NUCLEOTIDE SEQUENCE [LARGE SCALE GENOMIC DNA]</scope>
    <source>
        <strain evidence="2 3">DSM 28520</strain>
    </source>
</reference>
<keyword evidence="3" id="KW-1185">Reference proteome</keyword>
<name>A0A2U1FST8_9PORP</name>
<dbReference type="AlphaFoldDB" id="A0A2U1FST8"/>